<feature type="compositionally biased region" description="Basic and acidic residues" evidence="1">
    <location>
        <begin position="158"/>
        <end position="167"/>
    </location>
</feature>
<keyword evidence="2" id="KW-1133">Transmembrane helix</keyword>
<dbReference type="PANTHER" id="PTHR33429:SF2">
    <property type="entry name" value="OS01G0888850 PROTEIN"/>
    <property type="match status" value="1"/>
</dbReference>
<sequence>MVWSSLLEMAGDIDMNYIFSIIFIHPRTLHQAMQLKHTTIPGTGLCQIHTWDQLSFQMSFVQQPPPIEVTQQAYSTHSGHGSVGPVIAVLAVITVLGVIAGMIGRLCSGRRVMGHGEYDVETWVETKCSSCVDGRIAVPPPPPPPEPVVVEDAPPVEVHQEMKEQQQHSRQNSHAQSDS</sequence>
<dbReference type="Proteomes" id="UP001189624">
    <property type="component" value="Chromosome 3"/>
</dbReference>
<evidence type="ECO:0000313" key="4">
    <source>
        <dbReference type="Proteomes" id="UP001189624"/>
    </source>
</evidence>
<evidence type="ECO:0000313" key="3">
    <source>
        <dbReference type="EMBL" id="CAJ1939396.1"/>
    </source>
</evidence>
<accession>A0AA86S9R0</accession>
<keyword evidence="2" id="KW-0812">Transmembrane</keyword>
<evidence type="ECO:0000256" key="1">
    <source>
        <dbReference type="SAM" id="MobiDB-lite"/>
    </source>
</evidence>
<protein>
    <submittedName>
        <fullName evidence="3">Uncharacterized protein</fullName>
    </submittedName>
</protein>
<dbReference type="Gramene" id="rna-AYBTSS11_LOCUS9105">
    <property type="protein sequence ID" value="CAJ1939396.1"/>
    <property type="gene ID" value="gene-AYBTSS11_LOCUS9105"/>
</dbReference>
<organism evidence="3 4">
    <name type="scientific">Sphenostylis stenocarpa</name>
    <dbReference type="NCBI Taxonomy" id="92480"/>
    <lineage>
        <taxon>Eukaryota</taxon>
        <taxon>Viridiplantae</taxon>
        <taxon>Streptophyta</taxon>
        <taxon>Embryophyta</taxon>
        <taxon>Tracheophyta</taxon>
        <taxon>Spermatophyta</taxon>
        <taxon>Magnoliopsida</taxon>
        <taxon>eudicotyledons</taxon>
        <taxon>Gunneridae</taxon>
        <taxon>Pentapetalae</taxon>
        <taxon>rosids</taxon>
        <taxon>fabids</taxon>
        <taxon>Fabales</taxon>
        <taxon>Fabaceae</taxon>
        <taxon>Papilionoideae</taxon>
        <taxon>50 kb inversion clade</taxon>
        <taxon>NPAAA clade</taxon>
        <taxon>indigoferoid/millettioid clade</taxon>
        <taxon>Phaseoleae</taxon>
        <taxon>Sphenostylis</taxon>
    </lineage>
</organism>
<feature type="region of interest" description="Disordered" evidence="1">
    <location>
        <begin position="138"/>
        <end position="179"/>
    </location>
</feature>
<dbReference type="EMBL" id="OY731400">
    <property type="protein sequence ID" value="CAJ1939396.1"/>
    <property type="molecule type" value="Genomic_DNA"/>
</dbReference>
<dbReference type="PANTHER" id="PTHR33429">
    <property type="entry name" value="OS02G0708000 PROTEIN-RELATED"/>
    <property type="match status" value="1"/>
</dbReference>
<reference evidence="3" key="1">
    <citation type="submission" date="2023-10" db="EMBL/GenBank/DDBJ databases">
        <authorList>
            <person name="Domelevo Entfellner J.-B."/>
        </authorList>
    </citation>
    <scope>NUCLEOTIDE SEQUENCE</scope>
</reference>
<dbReference type="AlphaFoldDB" id="A0AA86S9R0"/>
<gene>
    <name evidence="3" type="ORF">AYBTSS11_LOCUS9105</name>
</gene>
<feature type="compositionally biased region" description="Low complexity" evidence="1">
    <location>
        <begin position="148"/>
        <end position="157"/>
    </location>
</feature>
<feature type="compositionally biased region" description="Pro residues" evidence="1">
    <location>
        <begin position="138"/>
        <end position="147"/>
    </location>
</feature>
<proteinExistence type="predicted"/>
<keyword evidence="4" id="KW-1185">Reference proteome</keyword>
<evidence type="ECO:0000256" key="2">
    <source>
        <dbReference type="SAM" id="Phobius"/>
    </source>
</evidence>
<name>A0AA86S9R0_9FABA</name>
<keyword evidence="2" id="KW-0472">Membrane</keyword>
<feature type="compositionally biased region" description="Polar residues" evidence="1">
    <location>
        <begin position="168"/>
        <end position="179"/>
    </location>
</feature>
<feature type="transmembrane region" description="Helical" evidence="2">
    <location>
        <begin position="83"/>
        <end position="103"/>
    </location>
</feature>